<dbReference type="UniPathway" id="UPA00588">
    <property type="reaction ID" value="UER00649"/>
</dbReference>
<dbReference type="GO" id="GO:0008270">
    <property type="term" value="F:zinc ion binding"/>
    <property type="evidence" value="ECO:0007669"/>
    <property type="project" value="UniProtKB-UniRule"/>
</dbReference>
<feature type="domain" description="Adenylate kinase active site lid" evidence="8">
    <location>
        <begin position="127"/>
        <end position="162"/>
    </location>
</feature>
<evidence type="ECO:0000256" key="7">
    <source>
        <dbReference type="RuleBase" id="RU003331"/>
    </source>
</evidence>
<sequence length="215" mass="24395">MKNIIILFGPPGIGKGTIGKILAERLKMPLISTGDLLRDNVKRSTPIGNKAEEFMRKGELVPDSIVFEALSERVKQDDASRGFIMDGFPRNLSQAEMFDRVIDEDSNIVLLNLIAQDSVLIERLSLRRICKNCGAIYHLKNIPPKKNGVCDICGGELIQREDDKPEVISRRLEVFRNETSPLVNYYQGKHRVYTICVEDNLDNIVNRIEGLKLWE</sequence>
<comment type="pathway">
    <text evidence="5">Purine metabolism; AMP biosynthesis via salvage pathway; AMP from ADP: step 1/1.</text>
</comment>
<dbReference type="InterPro" id="IPR006259">
    <property type="entry name" value="Adenyl_kin_sub"/>
</dbReference>
<comment type="function">
    <text evidence="5">Catalyzes the reversible transfer of the terminal phosphate group between ATP and AMP. Plays an important role in cellular energy homeostasis and in adenine nucleotide metabolism.</text>
</comment>
<evidence type="ECO:0000256" key="5">
    <source>
        <dbReference type="HAMAP-Rule" id="MF_00235"/>
    </source>
</evidence>
<dbReference type="InterPro" id="IPR000850">
    <property type="entry name" value="Adenylat/UMP-CMP_kin"/>
</dbReference>
<feature type="binding site" evidence="5">
    <location>
        <position position="127"/>
    </location>
    <ligand>
        <name>ATP</name>
        <dbReference type="ChEBI" id="CHEBI:30616"/>
    </ligand>
</feature>
<dbReference type="Pfam" id="PF00406">
    <property type="entry name" value="ADK"/>
    <property type="match status" value="1"/>
</dbReference>
<dbReference type="AlphaFoldDB" id="A0A1V6C4M2"/>
<dbReference type="InterPro" id="IPR007862">
    <property type="entry name" value="Adenylate_kinase_lid-dom"/>
</dbReference>
<keyword evidence="4 5" id="KW-0418">Kinase</keyword>
<comment type="subunit">
    <text evidence="5 7">Monomer.</text>
</comment>
<comment type="subcellular location">
    <subcellularLocation>
        <location evidence="5 7">Cytoplasm</location>
    </subcellularLocation>
</comment>
<dbReference type="Gene3D" id="3.40.50.300">
    <property type="entry name" value="P-loop containing nucleotide triphosphate hydrolases"/>
    <property type="match status" value="1"/>
</dbReference>
<dbReference type="CDD" id="cd01428">
    <property type="entry name" value="ADK"/>
    <property type="match status" value="1"/>
</dbReference>
<feature type="binding site" evidence="5">
    <location>
        <position position="150"/>
    </location>
    <ligand>
        <name>Zn(2+)</name>
        <dbReference type="ChEBI" id="CHEBI:29105"/>
        <note>structural</note>
    </ligand>
</feature>
<dbReference type="GO" id="GO:0005524">
    <property type="term" value="F:ATP binding"/>
    <property type="evidence" value="ECO:0007669"/>
    <property type="project" value="UniProtKB-UniRule"/>
</dbReference>
<dbReference type="EMBL" id="MWDQ01000150">
    <property type="protein sequence ID" value="OQB71774.1"/>
    <property type="molecule type" value="Genomic_DNA"/>
</dbReference>
<keyword evidence="5" id="KW-0963">Cytoplasm</keyword>
<feature type="binding site" evidence="5">
    <location>
        <begin position="12"/>
        <end position="17"/>
    </location>
    <ligand>
        <name>ATP</name>
        <dbReference type="ChEBI" id="CHEBI:30616"/>
    </ligand>
</feature>
<dbReference type="PROSITE" id="PS00113">
    <property type="entry name" value="ADENYLATE_KINASE"/>
    <property type="match status" value="1"/>
</dbReference>
<feature type="binding site" evidence="5">
    <location>
        <position position="94"/>
    </location>
    <ligand>
        <name>AMP</name>
        <dbReference type="ChEBI" id="CHEBI:456215"/>
    </ligand>
</feature>
<evidence type="ECO:0000256" key="2">
    <source>
        <dbReference type="ARBA" id="ARBA00022727"/>
    </source>
</evidence>
<name>A0A1V6C4M2_UNCT6</name>
<dbReference type="PRINTS" id="PR00094">
    <property type="entry name" value="ADENYLTKNASE"/>
</dbReference>
<comment type="domain">
    <text evidence="5">Consists of three domains, a large central CORE domain and two small peripheral domains, NMPbind and LID, which undergo movements during catalysis. The LID domain closes over the site of phosphoryl transfer upon ATP binding. Assembling and dissambling the active center during each catalytic cycle provides an effective means to prevent ATP hydrolysis. Some bacteria have evolved a zinc-coordinating structure that stabilizes the LID domain.</text>
</comment>
<dbReference type="InterPro" id="IPR033690">
    <property type="entry name" value="Adenylat_kinase_CS"/>
</dbReference>
<feature type="binding site" evidence="5">
    <location>
        <position position="38"/>
    </location>
    <ligand>
        <name>AMP</name>
        <dbReference type="ChEBI" id="CHEBI:456215"/>
    </ligand>
</feature>
<evidence type="ECO:0000256" key="1">
    <source>
        <dbReference type="ARBA" id="ARBA00022679"/>
    </source>
</evidence>
<feature type="binding site" evidence="5">
    <location>
        <position position="153"/>
    </location>
    <ligand>
        <name>Zn(2+)</name>
        <dbReference type="ChEBI" id="CHEBI:29105"/>
        <note>structural</note>
    </ligand>
</feature>
<dbReference type="GO" id="GO:0004017">
    <property type="term" value="F:AMP kinase activity"/>
    <property type="evidence" value="ECO:0007669"/>
    <property type="project" value="UniProtKB-UniRule"/>
</dbReference>
<protein>
    <recommendedName>
        <fullName evidence="5 7">Adenylate kinase</fullName>
        <shortName evidence="5">AK</shortName>
        <ecNumber evidence="5 7">2.7.4.3</ecNumber>
    </recommendedName>
    <alternativeName>
        <fullName evidence="5">ATP-AMP transphosphorylase</fullName>
    </alternativeName>
    <alternativeName>
        <fullName evidence="5">ATP:AMP phosphotransferase</fullName>
    </alternativeName>
    <alternativeName>
        <fullName evidence="5">Adenylate monophosphate kinase</fullName>
    </alternativeName>
</protein>
<comment type="catalytic activity">
    <reaction evidence="5 7">
        <text>AMP + ATP = 2 ADP</text>
        <dbReference type="Rhea" id="RHEA:12973"/>
        <dbReference type="ChEBI" id="CHEBI:30616"/>
        <dbReference type="ChEBI" id="CHEBI:456215"/>
        <dbReference type="ChEBI" id="CHEBI:456216"/>
        <dbReference type="EC" id="2.7.4.3"/>
    </reaction>
</comment>
<organism evidence="9">
    <name type="scientific">candidate division TA06 bacterium ADurb.Bin131</name>
    <dbReference type="NCBI Taxonomy" id="1852827"/>
    <lineage>
        <taxon>Bacteria</taxon>
        <taxon>Bacteria division TA06</taxon>
    </lineage>
</organism>
<feature type="binding site" evidence="5">
    <location>
        <begin position="59"/>
        <end position="61"/>
    </location>
    <ligand>
        <name>AMP</name>
        <dbReference type="ChEBI" id="CHEBI:456215"/>
    </ligand>
</feature>
<evidence type="ECO:0000256" key="4">
    <source>
        <dbReference type="ARBA" id="ARBA00022777"/>
    </source>
</evidence>
<proteinExistence type="inferred from homology"/>
<dbReference type="PANTHER" id="PTHR23359">
    <property type="entry name" value="NUCLEOTIDE KINASE"/>
    <property type="match status" value="1"/>
</dbReference>
<keyword evidence="5" id="KW-0862">Zinc</keyword>
<keyword evidence="5" id="KW-0479">Metal-binding</keyword>
<dbReference type="Pfam" id="PF05191">
    <property type="entry name" value="ADK_lid"/>
    <property type="match status" value="1"/>
</dbReference>
<keyword evidence="1 5" id="KW-0808">Transferase</keyword>
<keyword evidence="2 5" id="KW-0545">Nucleotide biosynthesis</keyword>
<dbReference type="HAMAP" id="MF_00235">
    <property type="entry name" value="Adenylate_kinase_Adk"/>
    <property type="match status" value="1"/>
</dbReference>
<dbReference type="InterPro" id="IPR027417">
    <property type="entry name" value="P-loop_NTPase"/>
</dbReference>
<keyword evidence="3 5" id="KW-0547">Nucleotide-binding</keyword>
<dbReference type="GO" id="GO:0044209">
    <property type="term" value="P:AMP salvage"/>
    <property type="evidence" value="ECO:0007669"/>
    <property type="project" value="UniProtKB-UniRule"/>
</dbReference>
<gene>
    <name evidence="5 9" type="primary">adk</name>
    <name evidence="9" type="ORF">BWX89_01695</name>
</gene>
<feature type="binding site" evidence="5">
    <location>
        <begin position="136"/>
        <end position="137"/>
    </location>
    <ligand>
        <name>ATP</name>
        <dbReference type="ChEBI" id="CHEBI:30616"/>
    </ligand>
</feature>
<dbReference type="FunFam" id="3.40.50.300:FF:000106">
    <property type="entry name" value="Adenylate kinase mitochondrial"/>
    <property type="match status" value="1"/>
</dbReference>
<reference evidence="9" key="1">
    <citation type="submission" date="2017-02" db="EMBL/GenBank/DDBJ databases">
        <title>Delving into the versatile metabolic prowess of the omnipresent phylum Bacteroidetes.</title>
        <authorList>
            <person name="Nobu M.K."/>
            <person name="Mei R."/>
            <person name="Narihiro T."/>
            <person name="Kuroda K."/>
            <person name="Liu W.-T."/>
        </authorList>
    </citation>
    <scope>NUCLEOTIDE SEQUENCE</scope>
    <source>
        <strain evidence="9">ADurb.Bin131</strain>
    </source>
</reference>
<feature type="binding site" evidence="5">
    <location>
        <position position="130"/>
    </location>
    <ligand>
        <name>Zn(2+)</name>
        <dbReference type="ChEBI" id="CHEBI:29105"/>
        <note>structural</note>
    </ligand>
</feature>
<evidence type="ECO:0000256" key="3">
    <source>
        <dbReference type="ARBA" id="ARBA00022741"/>
    </source>
</evidence>
<feature type="region of interest" description="LID" evidence="5">
    <location>
        <begin position="126"/>
        <end position="163"/>
    </location>
</feature>
<evidence type="ECO:0000313" key="9">
    <source>
        <dbReference type="EMBL" id="OQB71774.1"/>
    </source>
</evidence>
<keyword evidence="5 7" id="KW-0067">ATP-binding</keyword>
<evidence type="ECO:0000259" key="8">
    <source>
        <dbReference type="Pfam" id="PF05191"/>
    </source>
</evidence>
<dbReference type="NCBIfam" id="TIGR01351">
    <property type="entry name" value="adk"/>
    <property type="match status" value="1"/>
</dbReference>
<feature type="region of interest" description="NMP" evidence="5">
    <location>
        <begin position="32"/>
        <end position="61"/>
    </location>
</feature>
<feature type="binding site" evidence="5">
    <location>
        <position position="160"/>
    </location>
    <ligand>
        <name>AMP</name>
        <dbReference type="ChEBI" id="CHEBI:456215"/>
    </ligand>
</feature>
<dbReference type="GO" id="GO:0005737">
    <property type="term" value="C:cytoplasm"/>
    <property type="evidence" value="ECO:0007669"/>
    <property type="project" value="UniProtKB-SubCell"/>
</dbReference>
<comment type="similarity">
    <text evidence="5 6">Belongs to the adenylate kinase family.</text>
</comment>
<feature type="binding site" evidence="5">
    <location>
        <position position="171"/>
    </location>
    <ligand>
        <name>AMP</name>
        <dbReference type="ChEBI" id="CHEBI:456215"/>
    </ligand>
</feature>
<dbReference type="SUPFAM" id="SSF52540">
    <property type="entry name" value="P-loop containing nucleoside triphosphate hydrolases"/>
    <property type="match status" value="1"/>
</dbReference>
<feature type="binding site" evidence="5">
    <location>
        <position position="33"/>
    </location>
    <ligand>
        <name>AMP</name>
        <dbReference type="ChEBI" id="CHEBI:456215"/>
    </ligand>
</feature>
<accession>A0A1V6C4M2</accession>
<comment type="caution">
    <text evidence="9">The sequence shown here is derived from an EMBL/GenBank/DDBJ whole genome shotgun (WGS) entry which is preliminary data.</text>
</comment>
<dbReference type="Proteomes" id="UP000485562">
    <property type="component" value="Unassembled WGS sequence"/>
</dbReference>
<feature type="binding site" evidence="5">
    <location>
        <begin position="87"/>
        <end position="90"/>
    </location>
    <ligand>
        <name>AMP</name>
        <dbReference type="ChEBI" id="CHEBI:456215"/>
    </ligand>
</feature>
<feature type="binding site" evidence="5">
    <location>
        <position position="133"/>
    </location>
    <ligand>
        <name>Zn(2+)</name>
        <dbReference type="ChEBI" id="CHEBI:29105"/>
        <note>structural</note>
    </ligand>
</feature>
<feature type="binding site" evidence="5">
    <location>
        <position position="199"/>
    </location>
    <ligand>
        <name>ATP</name>
        <dbReference type="ChEBI" id="CHEBI:30616"/>
    </ligand>
</feature>
<dbReference type="EC" id="2.7.4.3" evidence="5 7"/>
<evidence type="ECO:0000256" key="6">
    <source>
        <dbReference type="RuleBase" id="RU003330"/>
    </source>
</evidence>